<sequence>MKYVNADLIFPEELLKEIQKYVHGGLVYVPKPDEVRKKWGENSGGRSYLNLRNHEIRQKFSAGMTIDQLSGQFCLSFDSIKKIVYVKK</sequence>
<gene>
    <name evidence="1" type="ORF">EJP82_08585</name>
</gene>
<protein>
    <recommendedName>
        <fullName evidence="3">Mor transcription activator domain-containing protein</fullName>
    </recommendedName>
</protein>
<dbReference type="OrthoDB" id="9800398at2"/>
<dbReference type="Proteomes" id="UP000279446">
    <property type="component" value="Unassembled WGS sequence"/>
</dbReference>
<dbReference type="SUPFAM" id="SSF46689">
    <property type="entry name" value="Homeodomain-like"/>
    <property type="match status" value="1"/>
</dbReference>
<comment type="caution">
    <text evidence="1">The sequence shown here is derived from an EMBL/GenBank/DDBJ whole genome shotgun (WGS) entry which is preliminary data.</text>
</comment>
<dbReference type="InterPro" id="IPR049739">
    <property type="entry name" value="YraL-like"/>
</dbReference>
<organism evidence="1 2">
    <name type="scientific">Paenibacillus anaericanus</name>
    <dbReference type="NCBI Taxonomy" id="170367"/>
    <lineage>
        <taxon>Bacteria</taxon>
        <taxon>Bacillati</taxon>
        <taxon>Bacillota</taxon>
        <taxon>Bacilli</taxon>
        <taxon>Bacillales</taxon>
        <taxon>Paenibacillaceae</taxon>
        <taxon>Paenibacillus</taxon>
    </lineage>
</organism>
<name>A0A3S1BQE6_9BACL</name>
<dbReference type="RefSeq" id="WP_127191619.1">
    <property type="nucleotide sequence ID" value="NZ_JAUSSS010000009.1"/>
</dbReference>
<dbReference type="EMBL" id="RZNY01000005">
    <property type="protein sequence ID" value="RUT47219.1"/>
    <property type="molecule type" value="Genomic_DNA"/>
</dbReference>
<evidence type="ECO:0000313" key="2">
    <source>
        <dbReference type="Proteomes" id="UP000279446"/>
    </source>
</evidence>
<evidence type="ECO:0008006" key="3">
    <source>
        <dbReference type="Google" id="ProtNLM"/>
    </source>
</evidence>
<proteinExistence type="predicted"/>
<dbReference type="NCBIfam" id="NF040785">
    <property type="entry name" value="CD3324_fam"/>
    <property type="match status" value="1"/>
</dbReference>
<dbReference type="InterPro" id="IPR009057">
    <property type="entry name" value="Homeodomain-like_sf"/>
</dbReference>
<reference evidence="1 2" key="1">
    <citation type="submission" date="2018-12" db="EMBL/GenBank/DDBJ databases">
        <authorList>
            <person name="Sun L."/>
            <person name="Chen Z."/>
        </authorList>
    </citation>
    <scope>NUCLEOTIDE SEQUENCE [LARGE SCALE GENOMIC DNA]</scope>
    <source>
        <strain evidence="1 2">DSM 15890</strain>
    </source>
</reference>
<evidence type="ECO:0000313" key="1">
    <source>
        <dbReference type="EMBL" id="RUT47219.1"/>
    </source>
</evidence>
<accession>A0A3S1BQE6</accession>
<keyword evidence="2" id="KW-1185">Reference proteome</keyword>
<dbReference type="AlphaFoldDB" id="A0A3S1BQE6"/>